<proteinExistence type="predicted"/>
<feature type="signal peptide" evidence="1">
    <location>
        <begin position="1"/>
        <end position="21"/>
    </location>
</feature>
<dbReference type="RefSeq" id="WP_094436768.1">
    <property type="nucleotide sequence ID" value="NZ_JADYTN010000019.1"/>
</dbReference>
<dbReference type="EMBL" id="JADYTN010000019">
    <property type="protein sequence ID" value="MCF2564224.1"/>
    <property type="molecule type" value="Genomic_DNA"/>
</dbReference>
<reference evidence="2 3" key="1">
    <citation type="submission" date="2020-12" db="EMBL/GenBank/DDBJ databases">
        <title>Whole genome sequences of gut porcine anaerobes.</title>
        <authorList>
            <person name="Kubasova T."/>
            <person name="Jahodarova E."/>
            <person name="Rychlik I."/>
        </authorList>
    </citation>
    <scope>NUCLEOTIDE SEQUENCE [LARGE SCALE GENOMIC DNA]</scope>
    <source>
        <strain evidence="2 3">An925</strain>
    </source>
</reference>
<sequence length="223" mass="26006">MMKKRFIFSLIMLLVVFRAQALPPDTTYVEKAKESYYDKRVHRYRKHWAALIPTQFIIQNAGNMGVVSAGLGWDYGNRRQWETDLLFGYIPAHQSTRGKLTMTLKQNFVPWSHSMKNGWSIEPLTASIYINTVYGHEFWKSQPRRYPDAYYNFMSTKFRLNIALGQRVTMTIPNHRTKLFAKNISFFYEISSCDLYIRSMILDHAVSLNDIIGLSLGVRACIL</sequence>
<dbReference type="Proteomes" id="UP001200470">
    <property type="component" value="Unassembled WGS sequence"/>
</dbReference>
<comment type="caution">
    <text evidence="2">The sequence shown here is derived from an EMBL/GenBank/DDBJ whole genome shotgun (WGS) entry which is preliminary data.</text>
</comment>
<accession>A0ABS9CHK5</accession>
<evidence type="ECO:0000256" key="1">
    <source>
        <dbReference type="SAM" id="SignalP"/>
    </source>
</evidence>
<keyword evidence="1" id="KW-0732">Signal</keyword>
<organism evidence="2 3">
    <name type="scientific">Xylanibacter brevis</name>
    <dbReference type="NCBI Taxonomy" id="83231"/>
    <lineage>
        <taxon>Bacteria</taxon>
        <taxon>Pseudomonadati</taxon>
        <taxon>Bacteroidota</taxon>
        <taxon>Bacteroidia</taxon>
        <taxon>Bacteroidales</taxon>
        <taxon>Prevotellaceae</taxon>
        <taxon>Xylanibacter</taxon>
    </lineage>
</organism>
<name>A0ABS9CHK5_9BACT</name>
<keyword evidence="3" id="KW-1185">Reference proteome</keyword>
<evidence type="ECO:0000313" key="3">
    <source>
        <dbReference type="Proteomes" id="UP001200470"/>
    </source>
</evidence>
<gene>
    <name evidence="2" type="ORF">I6E12_08875</name>
</gene>
<evidence type="ECO:0000313" key="2">
    <source>
        <dbReference type="EMBL" id="MCF2564224.1"/>
    </source>
</evidence>
<protein>
    <submittedName>
        <fullName evidence="2">Uncharacterized protein</fullName>
    </submittedName>
</protein>
<feature type="chain" id="PRO_5045483453" evidence="1">
    <location>
        <begin position="22"/>
        <end position="223"/>
    </location>
</feature>